<dbReference type="InterPro" id="IPR003593">
    <property type="entry name" value="AAA+_ATPase"/>
</dbReference>
<dbReference type="SUPFAM" id="SSF52540">
    <property type="entry name" value="P-loop containing nucleoside triphosphate hydrolases"/>
    <property type="match status" value="1"/>
</dbReference>
<keyword evidence="14" id="KW-1185">Reference proteome</keyword>
<dbReference type="CDD" id="cd18137">
    <property type="entry name" value="HLD_clamp_pol_III_gamma_tau"/>
    <property type="match status" value="1"/>
</dbReference>
<dbReference type="EMBL" id="JBHSKT010000007">
    <property type="protein sequence ID" value="MFC5271560.1"/>
    <property type="molecule type" value="Genomic_DNA"/>
</dbReference>
<dbReference type="SUPFAM" id="SSF48019">
    <property type="entry name" value="post-AAA+ oligomerization domain-like"/>
    <property type="match status" value="1"/>
</dbReference>
<dbReference type="Gene3D" id="3.40.50.300">
    <property type="entry name" value="P-loop containing nucleotide triphosphate hydrolases"/>
    <property type="match status" value="1"/>
</dbReference>
<dbReference type="Proteomes" id="UP001596161">
    <property type="component" value="Unassembled WGS sequence"/>
</dbReference>
<dbReference type="CDD" id="cd00009">
    <property type="entry name" value="AAA"/>
    <property type="match status" value="1"/>
</dbReference>
<dbReference type="NCBIfam" id="NF004046">
    <property type="entry name" value="PRK05563.1"/>
    <property type="match status" value="1"/>
</dbReference>
<dbReference type="GO" id="GO:0003887">
    <property type="term" value="F:DNA-directed DNA polymerase activity"/>
    <property type="evidence" value="ECO:0007669"/>
    <property type="project" value="UniProtKB-EC"/>
</dbReference>
<dbReference type="NCBIfam" id="NF011531">
    <property type="entry name" value="PRK14971.1"/>
    <property type="match status" value="1"/>
</dbReference>
<dbReference type="Gene3D" id="1.20.272.10">
    <property type="match status" value="1"/>
</dbReference>
<evidence type="ECO:0000313" key="13">
    <source>
        <dbReference type="EMBL" id="MFC5271560.1"/>
    </source>
</evidence>
<evidence type="ECO:0000256" key="5">
    <source>
        <dbReference type="ARBA" id="ARBA00022723"/>
    </source>
</evidence>
<comment type="function">
    <text evidence="11">DNA polymerase III is a complex, multichain enzyme responsible for most of the replicative synthesis in bacteria. This DNA polymerase also exhibits 3' to 5' exonuclease activity.</text>
</comment>
<dbReference type="Pfam" id="PF22608">
    <property type="entry name" value="DNAX_ATPase_lid"/>
    <property type="match status" value="1"/>
</dbReference>
<evidence type="ECO:0000256" key="3">
    <source>
        <dbReference type="ARBA" id="ARBA00022695"/>
    </source>
</evidence>
<dbReference type="InterPro" id="IPR027417">
    <property type="entry name" value="P-loop_NTPase"/>
</dbReference>
<evidence type="ECO:0000256" key="4">
    <source>
        <dbReference type="ARBA" id="ARBA00022705"/>
    </source>
</evidence>
<evidence type="ECO:0000256" key="6">
    <source>
        <dbReference type="ARBA" id="ARBA00022741"/>
    </source>
</evidence>
<evidence type="ECO:0000256" key="7">
    <source>
        <dbReference type="ARBA" id="ARBA00022833"/>
    </source>
</evidence>
<organism evidence="13 14">
    <name type="scientific">Adhaeribacter terreus</name>
    <dbReference type="NCBI Taxonomy" id="529703"/>
    <lineage>
        <taxon>Bacteria</taxon>
        <taxon>Pseudomonadati</taxon>
        <taxon>Bacteroidota</taxon>
        <taxon>Cytophagia</taxon>
        <taxon>Cytophagales</taxon>
        <taxon>Hymenobacteraceae</taxon>
        <taxon>Adhaeribacter</taxon>
    </lineage>
</organism>
<evidence type="ECO:0000256" key="8">
    <source>
        <dbReference type="ARBA" id="ARBA00022840"/>
    </source>
</evidence>
<feature type="domain" description="AAA+ ATPase" evidence="12">
    <location>
        <begin position="38"/>
        <end position="181"/>
    </location>
</feature>
<comment type="caution">
    <text evidence="13">The sequence shown here is derived from an EMBL/GenBank/DDBJ whole genome shotgun (WGS) entry which is preliminary data.</text>
</comment>
<dbReference type="Pfam" id="PF12169">
    <property type="entry name" value="DNA_pol3_gamma3"/>
    <property type="match status" value="1"/>
</dbReference>
<evidence type="ECO:0000256" key="11">
    <source>
        <dbReference type="RuleBase" id="RU364063"/>
    </source>
</evidence>
<dbReference type="InterPro" id="IPR045085">
    <property type="entry name" value="HLD_clamp_pol_III_gamma_tau"/>
</dbReference>
<keyword evidence="4 11" id="KW-0235">DNA replication</keyword>
<keyword evidence="2 11" id="KW-0808">Transferase</keyword>
<dbReference type="EC" id="2.7.7.7" evidence="11"/>
<dbReference type="Gene3D" id="1.10.8.60">
    <property type="match status" value="1"/>
</dbReference>
<sequence length="385" mass="42669">MENFVVSARKYRPSTFDSVVGQRHITTTLKNAITNNHLAQAFLFCGPRGVGKTTCARILAKTINCTNLTPETEACNTCESCVSFNNNASFNVHELDAASNNSVEDIRNLVEQVRYAPQTGKYKIYIIDEVHMLSNSAFNAFLKTLEEPPSYAIFILATTERHKIIPTILSRCQIFDFNRIRIDDMVKHLQGIAGKESIQAEPDALHLVAQKADGALRDALSIFDQLVTFSGSNITYKSAIDNLHILDYDYYFKLTDYLLTENLSGALLLFDEVLKKGFDAHNFVLGIGEHFRGLLVCKDNATVQLLEVSDNIKAKYAEQANKAPLSFLLSGLNIVSQCDQNFKASKNQRLHVELALMKLAYLNAAVNFASAGVTEGAGKKLMPVA</sequence>
<dbReference type="RefSeq" id="WP_378017917.1">
    <property type="nucleotide sequence ID" value="NZ_JBHSKT010000007.1"/>
</dbReference>
<dbReference type="SMART" id="SM00382">
    <property type="entry name" value="AAA"/>
    <property type="match status" value="1"/>
</dbReference>
<comment type="catalytic activity">
    <reaction evidence="10 11">
        <text>DNA(n) + a 2'-deoxyribonucleoside 5'-triphosphate = DNA(n+1) + diphosphate</text>
        <dbReference type="Rhea" id="RHEA:22508"/>
        <dbReference type="Rhea" id="RHEA-COMP:17339"/>
        <dbReference type="Rhea" id="RHEA-COMP:17340"/>
        <dbReference type="ChEBI" id="CHEBI:33019"/>
        <dbReference type="ChEBI" id="CHEBI:61560"/>
        <dbReference type="ChEBI" id="CHEBI:173112"/>
        <dbReference type="EC" id="2.7.7.7"/>
    </reaction>
</comment>
<keyword evidence="9 11" id="KW-0239">DNA-directed DNA polymerase</keyword>
<evidence type="ECO:0000256" key="2">
    <source>
        <dbReference type="ARBA" id="ARBA00022679"/>
    </source>
</evidence>
<protein>
    <recommendedName>
        <fullName evidence="11">DNA polymerase III subunit gamma/tau</fullName>
        <ecNumber evidence="11">2.7.7.7</ecNumber>
    </recommendedName>
</protein>
<dbReference type="InterPro" id="IPR022754">
    <property type="entry name" value="DNA_pol_III_gamma-3"/>
</dbReference>
<keyword evidence="6 11" id="KW-0547">Nucleotide-binding</keyword>
<comment type="similarity">
    <text evidence="1 11">Belongs to the DnaX/STICHEL family.</text>
</comment>
<evidence type="ECO:0000256" key="9">
    <source>
        <dbReference type="ARBA" id="ARBA00022932"/>
    </source>
</evidence>
<dbReference type="InterPro" id="IPR050238">
    <property type="entry name" value="DNA_Rep/Repair_Clamp_Loader"/>
</dbReference>
<dbReference type="PRINTS" id="PR00300">
    <property type="entry name" value="CLPPROTEASEA"/>
</dbReference>
<comment type="subunit">
    <text evidence="11">DNA polymerase III contains a core (composed of alpha, epsilon and theta chains) that associates with a tau subunit. This core dimerizes to form the POLIII' complex. PolIII' associates with the gamma complex (composed of gamma, delta, delta', psi and chi chains) and with the beta chain to form the complete DNA polymerase III complex.</text>
</comment>
<keyword evidence="7" id="KW-0862">Zinc</keyword>
<keyword evidence="8 11" id="KW-0067">ATP-binding</keyword>
<gene>
    <name evidence="11" type="primary">dnaX</name>
    <name evidence="13" type="ORF">ACFPIB_13120</name>
</gene>
<dbReference type="InterPro" id="IPR012763">
    <property type="entry name" value="DNA_pol_III_sug/sutau_N"/>
</dbReference>
<keyword evidence="3 11" id="KW-0548">Nucleotidyltransferase</keyword>
<accession>A0ABW0EER3</accession>
<dbReference type="InterPro" id="IPR008921">
    <property type="entry name" value="DNA_pol3_clamp-load_cplx_C"/>
</dbReference>
<keyword evidence="5" id="KW-0479">Metal-binding</keyword>
<evidence type="ECO:0000256" key="1">
    <source>
        <dbReference type="ARBA" id="ARBA00006360"/>
    </source>
</evidence>
<evidence type="ECO:0000256" key="10">
    <source>
        <dbReference type="ARBA" id="ARBA00049244"/>
    </source>
</evidence>
<dbReference type="InterPro" id="IPR001270">
    <property type="entry name" value="ClpA/B"/>
</dbReference>
<dbReference type="PANTHER" id="PTHR11669">
    <property type="entry name" value="REPLICATION FACTOR C / DNA POLYMERASE III GAMMA-TAU SUBUNIT"/>
    <property type="match status" value="1"/>
</dbReference>
<name>A0ABW0EER3_9BACT</name>
<reference evidence="14" key="1">
    <citation type="journal article" date="2019" name="Int. J. Syst. Evol. Microbiol.">
        <title>The Global Catalogue of Microorganisms (GCM) 10K type strain sequencing project: providing services to taxonomists for standard genome sequencing and annotation.</title>
        <authorList>
            <consortium name="The Broad Institute Genomics Platform"/>
            <consortium name="The Broad Institute Genome Sequencing Center for Infectious Disease"/>
            <person name="Wu L."/>
            <person name="Ma J."/>
        </authorList>
    </citation>
    <scope>NUCLEOTIDE SEQUENCE [LARGE SCALE GENOMIC DNA]</scope>
    <source>
        <strain evidence="14">KACC 12602</strain>
    </source>
</reference>
<dbReference type="Pfam" id="PF13177">
    <property type="entry name" value="DNA_pol3_delta2"/>
    <property type="match status" value="1"/>
</dbReference>
<evidence type="ECO:0000259" key="12">
    <source>
        <dbReference type="SMART" id="SM00382"/>
    </source>
</evidence>
<proteinExistence type="inferred from homology"/>
<dbReference type="PANTHER" id="PTHR11669:SF0">
    <property type="entry name" value="PROTEIN STICHEL-LIKE 2"/>
    <property type="match status" value="1"/>
</dbReference>
<evidence type="ECO:0000313" key="14">
    <source>
        <dbReference type="Proteomes" id="UP001596161"/>
    </source>
</evidence>
<dbReference type="NCBIfam" id="TIGR02397">
    <property type="entry name" value="dnaX_nterm"/>
    <property type="match status" value="1"/>
</dbReference>